<keyword evidence="3" id="KW-1185">Reference proteome</keyword>
<dbReference type="Proteomes" id="UP001589587">
    <property type="component" value="Unassembled WGS sequence"/>
</dbReference>
<name>A0ABV5XKD1_9NOCA</name>
<evidence type="ECO:0000313" key="2">
    <source>
        <dbReference type="EMBL" id="MFB9782900.1"/>
    </source>
</evidence>
<keyword evidence="1" id="KW-0812">Transmembrane</keyword>
<dbReference type="EMBL" id="JBHMAS010000055">
    <property type="protein sequence ID" value="MFB9782900.1"/>
    <property type="molecule type" value="Genomic_DNA"/>
</dbReference>
<evidence type="ECO:0000256" key="1">
    <source>
        <dbReference type="SAM" id="Phobius"/>
    </source>
</evidence>
<sequence length="309" mass="33668">MAHNFFEDPNFARVAAEQAATIDMNGIRDAVMQNVTSFDTTSLQEAARNASAFNTVNLLNWQSPANGVMARIAEQLTSPAFDQMQNLARDLDTPWLDSISASLSPVGDTAWLAPYLQTVDSVTLFDTVFSAQSPIVDLVGRMSDGVRDQFVISPILTDTLINSQFTTMLDSIDDLVTPSLMNQFRDTVLAPNIGSILDNIAEAADHDLIDEIEDFLADVSDEQEAFVADLIDANPSLKMKFQGAVASVGGKITTTVSERRLRAGLALFAVTGIIHTVLLVAPEEFRDQAMQFATIAALVYGVFVFHENR</sequence>
<comment type="caution">
    <text evidence="2">The sequence shown here is derived from an EMBL/GenBank/DDBJ whole genome shotgun (WGS) entry which is preliminary data.</text>
</comment>
<gene>
    <name evidence="2" type="ORF">ACFFQ6_24635</name>
</gene>
<reference evidence="2 3" key="1">
    <citation type="submission" date="2024-09" db="EMBL/GenBank/DDBJ databases">
        <authorList>
            <person name="Sun Q."/>
            <person name="Mori K."/>
        </authorList>
    </citation>
    <scope>NUCLEOTIDE SEQUENCE [LARGE SCALE GENOMIC DNA]</scope>
    <source>
        <strain evidence="2 3">JCM 11411</strain>
    </source>
</reference>
<keyword evidence="1" id="KW-1133">Transmembrane helix</keyword>
<feature type="transmembrane region" description="Helical" evidence="1">
    <location>
        <begin position="261"/>
        <end position="282"/>
    </location>
</feature>
<dbReference type="RefSeq" id="WP_378375651.1">
    <property type="nucleotide sequence ID" value="NZ_JBHMAS010000055.1"/>
</dbReference>
<proteinExistence type="predicted"/>
<keyword evidence="1" id="KW-0472">Membrane</keyword>
<feature type="transmembrane region" description="Helical" evidence="1">
    <location>
        <begin position="288"/>
        <end position="305"/>
    </location>
</feature>
<evidence type="ECO:0000313" key="3">
    <source>
        <dbReference type="Proteomes" id="UP001589587"/>
    </source>
</evidence>
<organism evidence="2 3">
    <name type="scientific">Rhodococcus baikonurensis</name>
    <dbReference type="NCBI Taxonomy" id="172041"/>
    <lineage>
        <taxon>Bacteria</taxon>
        <taxon>Bacillati</taxon>
        <taxon>Actinomycetota</taxon>
        <taxon>Actinomycetes</taxon>
        <taxon>Mycobacteriales</taxon>
        <taxon>Nocardiaceae</taxon>
        <taxon>Rhodococcus</taxon>
        <taxon>Rhodococcus erythropolis group</taxon>
    </lineage>
</organism>
<accession>A0ABV5XKD1</accession>
<protein>
    <submittedName>
        <fullName evidence="2">Uncharacterized protein</fullName>
    </submittedName>
</protein>